<name>A0ABD3WRB3_SINWO</name>
<reference evidence="3 4" key="1">
    <citation type="submission" date="2024-11" db="EMBL/GenBank/DDBJ databases">
        <title>Chromosome-level genome assembly of the freshwater bivalve Anodonta woodiana.</title>
        <authorList>
            <person name="Chen X."/>
        </authorList>
    </citation>
    <scope>NUCLEOTIDE SEQUENCE [LARGE SCALE GENOMIC DNA]</scope>
    <source>
        <strain evidence="3">MN2024</strain>
        <tissue evidence="3">Gills</tissue>
    </source>
</reference>
<accession>A0ABD3WRB3</accession>
<organism evidence="3 4">
    <name type="scientific">Sinanodonta woodiana</name>
    <name type="common">Chinese pond mussel</name>
    <name type="synonym">Anodonta woodiana</name>
    <dbReference type="NCBI Taxonomy" id="1069815"/>
    <lineage>
        <taxon>Eukaryota</taxon>
        <taxon>Metazoa</taxon>
        <taxon>Spiralia</taxon>
        <taxon>Lophotrochozoa</taxon>
        <taxon>Mollusca</taxon>
        <taxon>Bivalvia</taxon>
        <taxon>Autobranchia</taxon>
        <taxon>Heteroconchia</taxon>
        <taxon>Palaeoheterodonta</taxon>
        <taxon>Unionida</taxon>
        <taxon>Unionoidea</taxon>
        <taxon>Unionidae</taxon>
        <taxon>Unioninae</taxon>
        <taxon>Sinanodonta</taxon>
    </lineage>
</organism>
<dbReference type="InterPro" id="IPR011010">
    <property type="entry name" value="DNA_brk_join_enz"/>
</dbReference>
<dbReference type="GO" id="GO:0006310">
    <property type="term" value="P:DNA recombination"/>
    <property type="evidence" value="ECO:0007669"/>
    <property type="project" value="UniProtKB-KW"/>
</dbReference>
<dbReference type="Gene3D" id="1.10.443.10">
    <property type="entry name" value="Intergrase catalytic core"/>
    <property type="match status" value="1"/>
</dbReference>
<evidence type="ECO:0000313" key="4">
    <source>
        <dbReference type="Proteomes" id="UP001634394"/>
    </source>
</evidence>
<dbReference type="EMBL" id="JBJQND010000005">
    <property type="protein sequence ID" value="KAL3876512.1"/>
    <property type="molecule type" value="Genomic_DNA"/>
</dbReference>
<dbReference type="InterPro" id="IPR052925">
    <property type="entry name" value="Phage_Integrase-like_Recomb"/>
</dbReference>
<evidence type="ECO:0000313" key="3">
    <source>
        <dbReference type="EMBL" id="KAL3876512.1"/>
    </source>
</evidence>
<evidence type="ECO:0000256" key="2">
    <source>
        <dbReference type="ARBA" id="ARBA00023172"/>
    </source>
</evidence>
<dbReference type="PANTHER" id="PTHR34605:SF3">
    <property type="entry name" value="P CELL-TYPE AGGLUTINATION PROTEIN MAP4-LIKE-RELATED"/>
    <property type="match status" value="1"/>
</dbReference>
<dbReference type="GO" id="GO:0003677">
    <property type="term" value="F:DNA binding"/>
    <property type="evidence" value="ECO:0007669"/>
    <property type="project" value="UniProtKB-KW"/>
</dbReference>
<keyword evidence="1" id="KW-0238">DNA-binding</keyword>
<dbReference type="PANTHER" id="PTHR34605">
    <property type="entry name" value="PHAGE_INTEGRASE DOMAIN-CONTAINING PROTEIN"/>
    <property type="match status" value="1"/>
</dbReference>
<gene>
    <name evidence="3" type="ORF">ACJMK2_034354</name>
</gene>
<dbReference type="InterPro" id="IPR010998">
    <property type="entry name" value="Integrase_recombinase_N"/>
</dbReference>
<proteinExistence type="predicted"/>
<dbReference type="Proteomes" id="UP001634394">
    <property type="component" value="Unassembled WGS sequence"/>
</dbReference>
<dbReference type="SUPFAM" id="SSF47823">
    <property type="entry name" value="lambda integrase-like, N-terminal domain"/>
    <property type="match status" value="1"/>
</dbReference>
<dbReference type="AlphaFoldDB" id="A0ABD3WRB3"/>
<dbReference type="Gene3D" id="1.10.150.130">
    <property type="match status" value="1"/>
</dbReference>
<keyword evidence="2" id="KW-0233">DNA recombination</keyword>
<keyword evidence="4" id="KW-1185">Reference proteome</keyword>
<protein>
    <submittedName>
        <fullName evidence="3">Uncharacterized protein</fullName>
    </submittedName>
</protein>
<dbReference type="InterPro" id="IPR013762">
    <property type="entry name" value="Integrase-like_cat_sf"/>
</dbReference>
<sequence length="341" mass="38711">MPIACYDSDVAKEQVQELCKASISASTSKVYQTAINSFLRFLSLRRLIGDCFDAGSCSIYPHVSEEHIMYFVAYCKNVLQIKHDTIQLYLAGVKYHYLCYNHYDPLASQTTLPYVLKGVKKLQSNRPKRRMPITSLVLHKMCNLLKQGYLSPFVDCMLLCAFNLAFFGFLRCGEFTIRDTNTPVVNIVTLSDISLCPLSKYFCLTLKTSKSDPFNKGVEVKVFENCRFNPVQAMISYRGLRVKQGALAQSPLFLESEFDSSPLSRYTFINYLRNVLSHLGYEDSQFSGHSFRIGAATSAAASGVEDHIIKALGRWSSDCYTRYIRLDQKIMELALNDMSEF</sequence>
<dbReference type="SUPFAM" id="SSF56349">
    <property type="entry name" value="DNA breaking-rejoining enzymes"/>
    <property type="match status" value="1"/>
</dbReference>
<evidence type="ECO:0000256" key="1">
    <source>
        <dbReference type="ARBA" id="ARBA00023125"/>
    </source>
</evidence>
<comment type="caution">
    <text evidence="3">The sequence shown here is derived from an EMBL/GenBank/DDBJ whole genome shotgun (WGS) entry which is preliminary data.</text>
</comment>